<name>C6SAG1_NEIME</name>
<accession>C6SAG1</accession>
<reference evidence="1" key="1">
    <citation type="journal article" date="2008" name="Proc. Natl. Acad. Sci. U.S.A.">
        <title>Whole-genome comparison of disease and carriage strains provides insights into virulence evolution in Neisseria meningitidis.</title>
        <authorList>
            <person name="Schoen C."/>
            <person name="Blom J."/>
            <person name="Claus H."/>
            <person name="Schramm-Glueck A."/>
            <person name="Brandt P."/>
            <person name="Mueller T."/>
            <person name="Goesmann A."/>
            <person name="Joseph B."/>
            <person name="Konietzny S."/>
            <person name="Kurzai O."/>
            <person name="Schmitt C."/>
            <person name="Friedrich T."/>
            <person name="Linke B."/>
            <person name="Vogel U."/>
            <person name="Frosch M."/>
        </authorList>
    </citation>
    <scope>NUCLEOTIDE SEQUENCE</scope>
    <source>
        <strain evidence="1">Alpha153</strain>
    </source>
</reference>
<sequence>MSGILFGKHQCGLCVVPYTILSVQTIAIAEIKKQTCTRHCRISCFSDRLAELI</sequence>
<protein>
    <submittedName>
        <fullName evidence="1">Uncharacterized protein</fullName>
    </submittedName>
</protein>
<dbReference type="AlphaFoldDB" id="C6SAG1"/>
<organism evidence="1">
    <name type="scientific">Neisseria meningitidis alpha153</name>
    <dbReference type="NCBI Taxonomy" id="663926"/>
    <lineage>
        <taxon>Bacteria</taxon>
        <taxon>Pseudomonadati</taxon>
        <taxon>Pseudomonadota</taxon>
        <taxon>Betaproteobacteria</taxon>
        <taxon>Neisseriales</taxon>
        <taxon>Neisseriaceae</taxon>
        <taxon>Neisseria</taxon>
    </lineage>
</organism>
<dbReference type="EMBL" id="AM889137">
    <property type="protein sequence ID" value="CBA03848.1"/>
    <property type="molecule type" value="Genomic_DNA"/>
</dbReference>
<gene>
    <name evidence="1" type="ORF">NME_0272</name>
</gene>
<evidence type="ECO:0000313" key="1">
    <source>
        <dbReference type="EMBL" id="CBA03848.1"/>
    </source>
</evidence>
<proteinExistence type="predicted"/>